<dbReference type="Proteomes" id="UP001500888">
    <property type="component" value="Unassembled WGS sequence"/>
</dbReference>
<evidence type="ECO:0000313" key="1">
    <source>
        <dbReference type="EMBL" id="GAA3836936.1"/>
    </source>
</evidence>
<comment type="caution">
    <text evidence="1">The sequence shown here is derived from an EMBL/GenBank/DDBJ whole genome shotgun (WGS) entry which is preliminary data.</text>
</comment>
<organism evidence="1 2">
    <name type="scientific">Sphaerisporangium flaviroseum</name>
    <dbReference type="NCBI Taxonomy" id="509199"/>
    <lineage>
        <taxon>Bacteria</taxon>
        <taxon>Bacillati</taxon>
        <taxon>Actinomycetota</taxon>
        <taxon>Actinomycetes</taxon>
        <taxon>Streptosporangiales</taxon>
        <taxon>Streptosporangiaceae</taxon>
        <taxon>Sphaerisporangium</taxon>
    </lineage>
</organism>
<dbReference type="EMBL" id="BAAAZR010000039">
    <property type="protein sequence ID" value="GAA3836936.1"/>
    <property type="molecule type" value="Genomic_DNA"/>
</dbReference>
<evidence type="ECO:0000313" key="2">
    <source>
        <dbReference type="Proteomes" id="UP001500888"/>
    </source>
</evidence>
<accession>A0ABP7J832</accession>
<dbReference type="RefSeq" id="WP_344950207.1">
    <property type="nucleotide sequence ID" value="NZ_BAAAZR010000039.1"/>
</dbReference>
<protein>
    <submittedName>
        <fullName evidence="1">Uncharacterized protein</fullName>
    </submittedName>
</protein>
<reference evidence="2" key="1">
    <citation type="journal article" date="2019" name="Int. J. Syst. Evol. Microbiol.">
        <title>The Global Catalogue of Microorganisms (GCM) 10K type strain sequencing project: providing services to taxonomists for standard genome sequencing and annotation.</title>
        <authorList>
            <consortium name="The Broad Institute Genomics Platform"/>
            <consortium name="The Broad Institute Genome Sequencing Center for Infectious Disease"/>
            <person name="Wu L."/>
            <person name="Ma J."/>
        </authorList>
    </citation>
    <scope>NUCLEOTIDE SEQUENCE [LARGE SCALE GENOMIC DNA]</scope>
    <source>
        <strain evidence="2">JCM 16908</strain>
    </source>
</reference>
<sequence>MSRIIACMAGALVAAGALLPAGTALRPPSGATGFLSDKGLLPCLRY</sequence>
<proteinExistence type="predicted"/>
<keyword evidence="2" id="KW-1185">Reference proteome</keyword>
<gene>
    <name evidence="1" type="ORF">GCM10022226_68650</name>
</gene>
<name>A0ABP7J832_9ACTN</name>